<evidence type="ECO:0000256" key="1">
    <source>
        <dbReference type="SAM" id="MobiDB-lite"/>
    </source>
</evidence>
<dbReference type="EMBL" id="JAFIRN010000016">
    <property type="protein sequence ID" value="KAG5833397.1"/>
    <property type="molecule type" value="Genomic_DNA"/>
</dbReference>
<proteinExistence type="predicted"/>
<feature type="compositionally biased region" description="Polar residues" evidence="1">
    <location>
        <begin position="330"/>
        <end position="341"/>
    </location>
</feature>
<organism evidence="2 3">
    <name type="scientific">Anguilla anguilla</name>
    <name type="common">European freshwater eel</name>
    <name type="synonym">Muraena anguilla</name>
    <dbReference type="NCBI Taxonomy" id="7936"/>
    <lineage>
        <taxon>Eukaryota</taxon>
        <taxon>Metazoa</taxon>
        <taxon>Chordata</taxon>
        <taxon>Craniata</taxon>
        <taxon>Vertebrata</taxon>
        <taxon>Euteleostomi</taxon>
        <taxon>Actinopterygii</taxon>
        <taxon>Neopterygii</taxon>
        <taxon>Teleostei</taxon>
        <taxon>Anguilliformes</taxon>
        <taxon>Anguillidae</taxon>
        <taxon>Anguilla</taxon>
    </lineage>
</organism>
<gene>
    <name evidence="2" type="ORF">ANANG_G00275490</name>
</gene>
<evidence type="ECO:0000313" key="2">
    <source>
        <dbReference type="EMBL" id="KAG5833397.1"/>
    </source>
</evidence>
<feature type="region of interest" description="Disordered" evidence="1">
    <location>
        <begin position="139"/>
        <end position="373"/>
    </location>
</feature>
<reference evidence="2" key="1">
    <citation type="submission" date="2021-01" db="EMBL/GenBank/DDBJ databases">
        <title>A chromosome-scale assembly of European eel, Anguilla anguilla.</title>
        <authorList>
            <person name="Henkel C."/>
            <person name="Jong-Raadsen S.A."/>
            <person name="Dufour S."/>
            <person name="Weltzien F.-A."/>
            <person name="Palstra A.P."/>
            <person name="Pelster B."/>
            <person name="Spaink H.P."/>
            <person name="Van Den Thillart G.E."/>
            <person name="Jansen H."/>
            <person name="Zahm M."/>
            <person name="Klopp C."/>
            <person name="Cedric C."/>
            <person name="Louis A."/>
            <person name="Berthelot C."/>
            <person name="Parey E."/>
            <person name="Roest Crollius H."/>
            <person name="Montfort J."/>
            <person name="Robinson-Rechavi M."/>
            <person name="Bucao C."/>
            <person name="Bouchez O."/>
            <person name="Gislard M."/>
            <person name="Lluch J."/>
            <person name="Milhes M."/>
            <person name="Lampietro C."/>
            <person name="Lopez Roques C."/>
            <person name="Donnadieu C."/>
            <person name="Braasch I."/>
            <person name="Desvignes T."/>
            <person name="Postlethwait J."/>
            <person name="Bobe J."/>
            <person name="Guiguen Y."/>
            <person name="Dirks R."/>
        </authorList>
    </citation>
    <scope>NUCLEOTIDE SEQUENCE</scope>
    <source>
        <strain evidence="2">Tag_6206</strain>
        <tissue evidence="2">Liver</tissue>
    </source>
</reference>
<dbReference type="Proteomes" id="UP001044222">
    <property type="component" value="Chromosome 16"/>
</dbReference>
<feature type="compositionally biased region" description="Pro residues" evidence="1">
    <location>
        <begin position="205"/>
        <end position="219"/>
    </location>
</feature>
<feature type="compositionally biased region" description="Polar residues" evidence="1">
    <location>
        <begin position="190"/>
        <end position="199"/>
    </location>
</feature>
<accession>A0A9D3RMS8</accession>
<feature type="compositionally biased region" description="Polar residues" evidence="1">
    <location>
        <begin position="64"/>
        <end position="115"/>
    </location>
</feature>
<feature type="compositionally biased region" description="Basic and acidic residues" evidence="1">
    <location>
        <begin position="361"/>
        <end position="373"/>
    </location>
</feature>
<feature type="non-terminal residue" evidence="2">
    <location>
        <position position="385"/>
    </location>
</feature>
<dbReference type="AlphaFoldDB" id="A0A9D3RMS8"/>
<name>A0A9D3RMS8_ANGAN</name>
<feature type="compositionally biased region" description="Polar residues" evidence="1">
    <location>
        <begin position="169"/>
        <end position="180"/>
    </location>
</feature>
<feature type="region of interest" description="Disordered" evidence="1">
    <location>
        <begin position="1"/>
        <end position="117"/>
    </location>
</feature>
<evidence type="ECO:0000313" key="3">
    <source>
        <dbReference type="Proteomes" id="UP001044222"/>
    </source>
</evidence>
<protein>
    <submittedName>
        <fullName evidence="2">Uncharacterized protein</fullName>
    </submittedName>
</protein>
<keyword evidence="3" id="KW-1185">Reference proteome</keyword>
<feature type="compositionally biased region" description="Low complexity" evidence="1">
    <location>
        <begin position="245"/>
        <end position="256"/>
    </location>
</feature>
<sequence>PNSQVFNPGFEAPNSQVSNPNYQAPDSQVSNPGSEAPNSQLSNPGYQPPDSHISNPDYHVPDSQVYNPSFEAANSQVSNPDYQALDSQVSNPGFEAPNSQVSNPDYQASDSQVSRGLSLQLDLSSTTDKMAAPHPVQLFSQAPQQHLPRYALPRTRGPLTPERDCTAMSGESHSRPTSAKVTLHCEQPSVPKSPSPLTNPKTAPLLPPSEPPAPKPAPSTLPSRDLFIKTAPSPQPSENLSHKTASPLPLSEPLAPGTSASSSCTHLPPSPGSFLSSGPGVQVTAGEEQFPLETRRGTDMQNSSQSKPTLEITQTSSEALLENNPPDYYHSNQTTANQNFLSKKEQNGGPTPSQGPKYRTRNYEETSEKEPFKPKTIRFADTFTF</sequence>
<comment type="caution">
    <text evidence="2">The sequence shown here is derived from an EMBL/GenBank/DDBJ whole genome shotgun (WGS) entry which is preliminary data.</text>
</comment>
<feature type="compositionally biased region" description="Polar residues" evidence="1">
    <location>
        <begin position="13"/>
        <end position="45"/>
    </location>
</feature>
<feature type="compositionally biased region" description="Polar residues" evidence="1">
    <location>
        <begin position="299"/>
        <end position="318"/>
    </location>
</feature>